<evidence type="ECO:0000256" key="1">
    <source>
        <dbReference type="ARBA" id="ARBA00009437"/>
    </source>
</evidence>
<dbReference type="PROSITE" id="PS50931">
    <property type="entry name" value="HTH_LYSR"/>
    <property type="match status" value="1"/>
</dbReference>
<dbReference type="Pfam" id="PF00126">
    <property type="entry name" value="HTH_1"/>
    <property type="match status" value="1"/>
</dbReference>
<protein>
    <submittedName>
        <fullName evidence="6">LysR family transcriptional regulator, chromosome initiation inhibitor</fullName>
    </submittedName>
</protein>
<dbReference type="STRING" id="1519643.SAMN06295933_0230"/>
<sequence length="292" mass="32832">MLDYKFLEALTAVIEEGGFDKASAKLNLTQSAVSQRIRALEEQTGQILIVRSVPPEPTQAGRKLIKHLRQVRLMEDSLAEETGLNDPDDFISIPLGVNADTLATWLFDALGDFLRENSVLLDLYVDDETQTHELLKRGEVVGCIGTSSKTLKSCKKEYLATIDYLCVCTPNFRDKWFKSGFTQEAASKAPAVIFNRKDVAHKRMLNIVFPRKTITHPMFYVPSSEPFVEVIRREFAYGMVAESQIGDDFETGKLIDLLPEVRVSVPMYWQSWSVDTPLLNGLSKALVGYFKG</sequence>
<evidence type="ECO:0000256" key="4">
    <source>
        <dbReference type="ARBA" id="ARBA00023163"/>
    </source>
</evidence>
<dbReference type="AlphaFoldDB" id="A0A1X7C372"/>
<comment type="similarity">
    <text evidence="1">Belongs to the LysR transcriptional regulatory family.</text>
</comment>
<dbReference type="Gene3D" id="1.10.10.10">
    <property type="entry name" value="Winged helix-like DNA-binding domain superfamily/Winged helix DNA-binding domain"/>
    <property type="match status" value="1"/>
</dbReference>
<dbReference type="InterPro" id="IPR036388">
    <property type="entry name" value="WH-like_DNA-bd_sf"/>
</dbReference>
<name>A0A1X7C372_9BACT</name>
<dbReference type="Proteomes" id="UP000192906">
    <property type="component" value="Unassembled WGS sequence"/>
</dbReference>
<feature type="domain" description="HTH lysR-type" evidence="5">
    <location>
        <begin position="2"/>
        <end position="58"/>
    </location>
</feature>
<evidence type="ECO:0000259" key="5">
    <source>
        <dbReference type="PROSITE" id="PS50931"/>
    </source>
</evidence>
<dbReference type="PRINTS" id="PR00039">
    <property type="entry name" value="HTHLYSR"/>
</dbReference>
<evidence type="ECO:0000256" key="3">
    <source>
        <dbReference type="ARBA" id="ARBA00023125"/>
    </source>
</evidence>
<dbReference type="PANTHER" id="PTHR30579">
    <property type="entry name" value="TRANSCRIPTIONAL REGULATOR"/>
    <property type="match status" value="1"/>
</dbReference>
<evidence type="ECO:0000256" key="2">
    <source>
        <dbReference type="ARBA" id="ARBA00023015"/>
    </source>
</evidence>
<dbReference type="SUPFAM" id="SSF46785">
    <property type="entry name" value="Winged helix' DNA-binding domain"/>
    <property type="match status" value="1"/>
</dbReference>
<gene>
    <name evidence="6" type="ORF">SAMN06295933_0230</name>
</gene>
<dbReference type="InterPro" id="IPR000847">
    <property type="entry name" value="LysR_HTH_N"/>
</dbReference>
<reference evidence="7" key="1">
    <citation type="submission" date="2017-04" db="EMBL/GenBank/DDBJ databases">
        <authorList>
            <person name="Varghese N."/>
            <person name="Submissions S."/>
        </authorList>
    </citation>
    <scope>NUCLEOTIDE SEQUENCE [LARGE SCALE GENOMIC DNA]</scope>
    <source>
        <strain evidence="7">K3S</strain>
    </source>
</reference>
<dbReference type="NCBIfam" id="NF002964">
    <property type="entry name" value="PRK03635.1"/>
    <property type="match status" value="1"/>
</dbReference>
<dbReference type="InterPro" id="IPR017685">
    <property type="entry name" value="ArgP"/>
</dbReference>
<keyword evidence="7" id="KW-1185">Reference proteome</keyword>
<organism evidence="6 7">
    <name type="scientific">Desulfovibrio gilichinskyi</name>
    <dbReference type="NCBI Taxonomy" id="1519643"/>
    <lineage>
        <taxon>Bacteria</taxon>
        <taxon>Pseudomonadati</taxon>
        <taxon>Thermodesulfobacteriota</taxon>
        <taxon>Desulfovibrionia</taxon>
        <taxon>Desulfovibrionales</taxon>
        <taxon>Desulfovibrionaceae</taxon>
        <taxon>Desulfovibrio</taxon>
    </lineage>
</organism>
<dbReference type="PANTHER" id="PTHR30579:SF2">
    <property type="entry name" value="HTH-TYPE TRANSCRIPTIONAL REGULATOR ARGP"/>
    <property type="match status" value="1"/>
</dbReference>
<dbReference type="GO" id="GO:0003700">
    <property type="term" value="F:DNA-binding transcription factor activity"/>
    <property type="evidence" value="ECO:0007669"/>
    <property type="project" value="InterPro"/>
</dbReference>
<dbReference type="EMBL" id="FWZU01000001">
    <property type="protein sequence ID" value="SME89000.1"/>
    <property type="molecule type" value="Genomic_DNA"/>
</dbReference>
<dbReference type="OrthoDB" id="3252676at2"/>
<accession>A0A1X7C372</accession>
<keyword evidence="4" id="KW-0804">Transcription</keyword>
<dbReference type="InterPro" id="IPR050176">
    <property type="entry name" value="LTTR"/>
</dbReference>
<evidence type="ECO:0000313" key="6">
    <source>
        <dbReference type="EMBL" id="SME89000.1"/>
    </source>
</evidence>
<evidence type="ECO:0000313" key="7">
    <source>
        <dbReference type="Proteomes" id="UP000192906"/>
    </source>
</evidence>
<dbReference type="RefSeq" id="WP_085097113.1">
    <property type="nucleotide sequence ID" value="NZ_FWZU01000001.1"/>
</dbReference>
<dbReference type="SUPFAM" id="SSF53850">
    <property type="entry name" value="Periplasmic binding protein-like II"/>
    <property type="match status" value="1"/>
</dbReference>
<keyword evidence="2" id="KW-0805">Transcription regulation</keyword>
<dbReference type="Gene3D" id="3.40.190.290">
    <property type="match status" value="1"/>
</dbReference>
<dbReference type="GO" id="GO:0003677">
    <property type="term" value="F:DNA binding"/>
    <property type="evidence" value="ECO:0007669"/>
    <property type="project" value="UniProtKB-KW"/>
</dbReference>
<dbReference type="NCBIfam" id="TIGR03298">
    <property type="entry name" value="argP"/>
    <property type="match status" value="1"/>
</dbReference>
<keyword evidence="3" id="KW-0238">DNA-binding</keyword>
<dbReference type="NCBIfam" id="NF009888">
    <property type="entry name" value="PRK13348.1"/>
    <property type="match status" value="1"/>
</dbReference>
<proteinExistence type="inferred from homology"/>
<dbReference type="InterPro" id="IPR036390">
    <property type="entry name" value="WH_DNA-bd_sf"/>
</dbReference>